<dbReference type="KEGG" id="ghi:107942598"/>
<dbReference type="PANTHER" id="PTHR47266">
    <property type="entry name" value="ENDONUCLEASE-RELATED"/>
    <property type="match status" value="1"/>
</dbReference>
<accession>A0A1U8N1W7</accession>
<reference evidence="2" key="2">
    <citation type="submission" date="2025-08" db="UniProtKB">
        <authorList>
            <consortium name="RefSeq"/>
        </authorList>
    </citation>
    <scope>IDENTIFICATION</scope>
</reference>
<proteinExistence type="predicted"/>
<dbReference type="Proteomes" id="UP000818029">
    <property type="component" value="Chromosome D11"/>
</dbReference>
<evidence type="ECO:0000313" key="2">
    <source>
        <dbReference type="RefSeq" id="XP_016731783.1"/>
    </source>
</evidence>
<dbReference type="PaxDb" id="3635-A0A1U8N1W7"/>
<dbReference type="RefSeq" id="XP_016731783.1">
    <property type="nucleotide sequence ID" value="XM_016876294.1"/>
</dbReference>
<dbReference type="InterPro" id="IPR012337">
    <property type="entry name" value="RNaseH-like_sf"/>
</dbReference>
<evidence type="ECO:0008006" key="3">
    <source>
        <dbReference type="Google" id="ProtNLM"/>
    </source>
</evidence>
<dbReference type="InterPro" id="IPR036397">
    <property type="entry name" value="RNaseH_sf"/>
</dbReference>
<reference evidence="1" key="1">
    <citation type="journal article" date="2020" name="Nat. Genet.">
        <title>Genomic diversifications of five Gossypium allopolyploid species and their impact on cotton improvement.</title>
        <authorList>
            <person name="Chen Z.J."/>
            <person name="Sreedasyam A."/>
            <person name="Ando A."/>
            <person name="Song Q."/>
            <person name="De Santiago L.M."/>
            <person name="Hulse-Kemp A.M."/>
            <person name="Ding M."/>
            <person name="Ye W."/>
            <person name="Kirkbride R.C."/>
            <person name="Jenkins J."/>
            <person name="Plott C."/>
            <person name="Lovell J."/>
            <person name="Lin Y.M."/>
            <person name="Vaughn R."/>
            <person name="Liu B."/>
            <person name="Simpson S."/>
            <person name="Scheffler B.E."/>
            <person name="Wen L."/>
            <person name="Saski C.A."/>
            <person name="Grover C.E."/>
            <person name="Hu G."/>
            <person name="Conover J.L."/>
            <person name="Carlson J.W."/>
            <person name="Shu S."/>
            <person name="Boston L.B."/>
            <person name="Williams M."/>
            <person name="Peterson D.G."/>
            <person name="McGee K."/>
            <person name="Jones D.C."/>
            <person name="Wendel J.F."/>
            <person name="Stelly D.M."/>
            <person name="Grimwood J."/>
            <person name="Schmutz J."/>
        </authorList>
    </citation>
    <scope>NUCLEOTIDE SEQUENCE [LARGE SCALE GENOMIC DNA]</scope>
    <source>
        <strain evidence="1">cv. TM-1</strain>
    </source>
</reference>
<dbReference type="STRING" id="3635.A0A1U8N1W7"/>
<dbReference type="InterPro" id="IPR052160">
    <property type="entry name" value="Gypsy_RT_Integrase-like"/>
</dbReference>
<organism evidence="1 2">
    <name type="scientific">Gossypium hirsutum</name>
    <name type="common">Upland cotton</name>
    <name type="synonym">Gossypium mexicanum</name>
    <dbReference type="NCBI Taxonomy" id="3635"/>
    <lineage>
        <taxon>Eukaryota</taxon>
        <taxon>Viridiplantae</taxon>
        <taxon>Streptophyta</taxon>
        <taxon>Embryophyta</taxon>
        <taxon>Tracheophyta</taxon>
        <taxon>Spermatophyta</taxon>
        <taxon>Magnoliopsida</taxon>
        <taxon>eudicotyledons</taxon>
        <taxon>Gunneridae</taxon>
        <taxon>Pentapetalae</taxon>
        <taxon>rosids</taxon>
        <taxon>malvids</taxon>
        <taxon>Malvales</taxon>
        <taxon>Malvaceae</taxon>
        <taxon>Malvoideae</taxon>
        <taxon>Gossypium</taxon>
    </lineage>
</organism>
<keyword evidence="1" id="KW-1185">Reference proteome</keyword>
<sequence>MPNYVKFMKDILSKKKRLGEYETVELTKECNAFLQNKLPLKMKDPGIFTIPCEVRPTTMTLKLADGSLAYPKGKVEDVLAMKFPNSTEECSVMEELEILVSMEWENNFVEDPLEKTLGFEPLEDEQDNIIKKCIARSEIDEIFYHCQSSPNGGHFGGSCTAMKILQVGFFWPTVFKDAYIVVSVYYVSKWVEVEAYLTNDAKLLDKYNVKHKIVAAYHPQSNGQVEWVNHDIRGILEKVVQPNRKDWSQRLDDGIWAYRTTFKRPLGTDPYWSVFGKVCHLPLELENKAY</sequence>
<dbReference type="Gene3D" id="3.30.420.10">
    <property type="entry name" value="Ribonuclease H-like superfamily/Ribonuclease H"/>
    <property type="match status" value="1"/>
</dbReference>
<dbReference type="GeneID" id="107942598"/>
<protein>
    <recommendedName>
        <fullName evidence="3">Integrase catalytic domain-containing protein</fullName>
    </recommendedName>
</protein>
<dbReference type="AlphaFoldDB" id="A0A1U8N1W7"/>
<dbReference type="SUPFAM" id="SSF53098">
    <property type="entry name" value="Ribonuclease H-like"/>
    <property type="match status" value="1"/>
</dbReference>
<name>A0A1U8N1W7_GOSHI</name>
<evidence type="ECO:0000313" key="1">
    <source>
        <dbReference type="Proteomes" id="UP000818029"/>
    </source>
</evidence>
<gene>
    <name evidence="2" type="primary">LOC107942598</name>
</gene>
<dbReference type="GO" id="GO:0003676">
    <property type="term" value="F:nucleic acid binding"/>
    <property type="evidence" value="ECO:0007669"/>
    <property type="project" value="InterPro"/>
</dbReference>